<dbReference type="Proteomes" id="UP001432062">
    <property type="component" value="Chromosome"/>
</dbReference>
<keyword evidence="4" id="KW-0812">Transmembrane</keyword>
<dbReference type="PANTHER" id="PTHR37042:SF4">
    <property type="entry name" value="OUTER MEMBRANE PROTEIN RV1973"/>
    <property type="match status" value="1"/>
</dbReference>
<reference evidence="5" key="1">
    <citation type="submission" date="2022-10" db="EMBL/GenBank/DDBJ databases">
        <title>The complete genomes of actinobacterial strains from the NBC collection.</title>
        <authorList>
            <person name="Joergensen T.S."/>
            <person name="Alvarez Arevalo M."/>
            <person name="Sterndorff E.B."/>
            <person name="Faurdal D."/>
            <person name="Vuksanovic O."/>
            <person name="Mourched A.-S."/>
            <person name="Charusanti P."/>
            <person name="Shaw S."/>
            <person name="Blin K."/>
            <person name="Weber T."/>
        </authorList>
    </citation>
    <scope>NUCLEOTIDE SEQUENCE</scope>
    <source>
        <strain evidence="5">NBC_01482</strain>
    </source>
</reference>
<comment type="subcellular location">
    <subcellularLocation>
        <location evidence="1">Membrane</location>
    </subcellularLocation>
</comment>
<accession>A0ABZ1Z158</accession>
<evidence type="ECO:0000313" key="6">
    <source>
        <dbReference type="Proteomes" id="UP001432062"/>
    </source>
</evidence>
<feature type="region of interest" description="Disordered" evidence="3">
    <location>
        <begin position="1"/>
        <end position="70"/>
    </location>
</feature>
<evidence type="ECO:0000256" key="4">
    <source>
        <dbReference type="SAM" id="Phobius"/>
    </source>
</evidence>
<feature type="transmembrane region" description="Helical" evidence="4">
    <location>
        <begin position="76"/>
        <end position="100"/>
    </location>
</feature>
<evidence type="ECO:0008006" key="7">
    <source>
        <dbReference type="Google" id="ProtNLM"/>
    </source>
</evidence>
<dbReference type="PANTHER" id="PTHR37042">
    <property type="entry name" value="OUTER MEMBRANE PROTEIN RV1973"/>
    <property type="match status" value="1"/>
</dbReference>
<proteinExistence type="predicted"/>
<feature type="compositionally biased region" description="Low complexity" evidence="3">
    <location>
        <begin position="1"/>
        <end position="18"/>
    </location>
</feature>
<feature type="compositionally biased region" description="Polar residues" evidence="3">
    <location>
        <begin position="22"/>
        <end position="31"/>
    </location>
</feature>
<dbReference type="RefSeq" id="WP_329413675.1">
    <property type="nucleotide sequence ID" value="NZ_CP109441.1"/>
</dbReference>
<evidence type="ECO:0000256" key="3">
    <source>
        <dbReference type="SAM" id="MobiDB-lite"/>
    </source>
</evidence>
<sequence length="236" mass="24940">MASRRPVNRVTPRNRPTVGRTAANTGSVTARRSNRAADEATTKRRTKVAGSAEPVRPAQHPAEPSRPWSQRLRPGAGWGVVAALLLVAVLLGAFAAVAAFRPGIDDSNEAYVDSKATEEVTAAASHALKTIYAYDVNKLDGYKDAVHGVVTGQMLADFDKYADTNLAALKQAQTSADALADPIGVTLLTQDRAELLVNFVVSANKNGVAQQSASGPIVLKMQKVDGKWLAAAIVDQ</sequence>
<name>A0ABZ1Z158_9NOCA</name>
<evidence type="ECO:0000256" key="1">
    <source>
        <dbReference type="ARBA" id="ARBA00004370"/>
    </source>
</evidence>
<gene>
    <name evidence="5" type="ORF">OG563_13920</name>
</gene>
<evidence type="ECO:0000313" key="5">
    <source>
        <dbReference type="EMBL" id="WUV49198.1"/>
    </source>
</evidence>
<dbReference type="EMBL" id="CP109441">
    <property type="protein sequence ID" value="WUV49198.1"/>
    <property type="molecule type" value="Genomic_DNA"/>
</dbReference>
<organism evidence="5 6">
    <name type="scientific">Nocardia vinacea</name>
    <dbReference type="NCBI Taxonomy" id="96468"/>
    <lineage>
        <taxon>Bacteria</taxon>
        <taxon>Bacillati</taxon>
        <taxon>Actinomycetota</taxon>
        <taxon>Actinomycetes</taxon>
        <taxon>Mycobacteriales</taxon>
        <taxon>Nocardiaceae</taxon>
        <taxon>Nocardia</taxon>
    </lineage>
</organism>
<keyword evidence="6" id="KW-1185">Reference proteome</keyword>
<keyword evidence="2 4" id="KW-0472">Membrane</keyword>
<evidence type="ECO:0000256" key="2">
    <source>
        <dbReference type="ARBA" id="ARBA00023136"/>
    </source>
</evidence>
<keyword evidence="4" id="KW-1133">Transmembrane helix</keyword>
<protein>
    <recommendedName>
        <fullName evidence="7">Mce-associated membrane protein</fullName>
    </recommendedName>
</protein>